<reference evidence="3" key="1">
    <citation type="journal article" date="2016" name="Nat. Biotechnol.">
        <title>Sequencing wild and cultivated cassava and related species reveals extensive interspecific hybridization and genetic diversity.</title>
        <authorList>
            <person name="Bredeson J.V."/>
            <person name="Lyons J.B."/>
            <person name="Prochnik S.E."/>
            <person name="Wu G.A."/>
            <person name="Ha C.M."/>
            <person name="Edsinger-Gonzales E."/>
            <person name="Grimwood J."/>
            <person name="Schmutz J."/>
            <person name="Rabbi I.Y."/>
            <person name="Egesi C."/>
            <person name="Nauluvula P."/>
            <person name="Lebot V."/>
            <person name="Ndunguru J."/>
            <person name="Mkamilo G."/>
            <person name="Bart R.S."/>
            <person name="Setter T.L."/>
            <person name="Gleadow R.M."/>
            <person name="Kulakow P."/>
            <person name="Ferguson M.E."/>
            <person name="Rounsley S."/>
            <person name="Rokhsar D.S."/>
        </authorList>
    </citation>
    <scope>NUCLEOTIDE SEQUENCE [LARGE SCALE GENOMIC DNA]</scope>
    <source>
        <strain evidence="3">cv. AM560-2</strain>
    </source>
</reference>
<dbReference type="InterPro" id="IPR012881">
    <property type="entry name" value="DUF1685"/>
</dbReference>
<dbReference type="EMBL" id="CM004396">
    <property type="protein sequence ID" value="OAY38964.1"/>
    <property type="molecule type" value="Genomic_DNA"/>
</dbReference>
<dbReference type="Gramene" id="Manes.10G056800.1.v8.1">
    <property type="protein sequence ID" value="Manes.10G056800.1.v8.1.CDS"/>
    <property type="gene ID" value="Manes.10G056800.v8.1"/>
</dbReference>
<proteinExistence type="predicted"/>
<gene>
    <name evidence="2" type="ORF">MANES_10G056800v8</name>
</gene>
<evidence type="ECO:0000313" key="3">
    <source>
        <dbReference type="Proteomes" id="UP000091857"/>
    </source>
</evidence>
<organism evidence="2 3">
    <name type="scientific">Manihot esculenta</name>
    <name type="common">Cassava</name>
    <name type="synonym">Jatropha manihot</name>
    <dbReference type="NCBI Taxonomy" id="3983"/>
    <lineage>
        <taxon>Eukaryota</taxon>
        <taxon>Viridiplantae</taxon>
        <taxon>Streptophyta</taxon>
        <taxon>Embryophyta</taxon>
        <taxon>Tracheophyta</taxon>
        <taxon>Spermatophyta</taxon>
        <taxon>Magnoliopsida</taxon>
        <taxon>eudicotyledons</taxon>
        <taxon>Gunneridae</taxon>
        <taxon>Pentapetalae</taxon>
        <taxon>rosids</taxon>
        <taxon>fabids</taxon>
        <taxon>Malpighiales</taxon>
        <taxon>Euphorbiaceae</taxon>
        <taxon>Crotonoideae</taxon>
        <taxon>Manihoteae</taxon>
        <taxon>Manihot</taxon>
    </lineage>
</organism>
<comment type="caution">
    <text evidence="2">The sequence shown here is derived from an EMBL/GenBank/DDBJ whole genome shotgun (WGS) entry which is preliminary data.</text>
</comment>
<dbReference type="Proteomes" id="UP000091857">
    <property type="component" value="Chromosome 10"/>
</dbReference>
<keyword evidence="3" id="KW-1185">Reference proteome</keyword>
<dbReference type="AlphaFoldDB" id="A0A2C9V3M0"/>
<dbReference type="OrthoDB" id="641808at2759"/>
<feature type="region of interest" description="Disordered" evidence="1">
    <location>
        <begin position="1"/>
        <end position="21"/>
    </location>
</feature>
<dbReference type="PANTHER" id="PTHR31865:SF22">
    <property type="entry name" value="DUF1685 FAMILY PROTEIN"/>
    <property type="match status" value="1"/>
</dbReference>
<name>A0A2C9V3M0_MANES</name>
<dbReference type="Pfam" id="PF07939">
    <property type="entry name" value="DUF1685"/>
    <property type="match status" value="1"/>
</dbReference>
<feature type="compositionally biased region" description="Polar residues" evidence="1">
    <location>
        <begin position="1"/>
        <end position="13"/>
    </location>
</feature>
<evidence type="ECO:0000256" key="1">
    <source>
        <dbReference type="SAM" id="MobiDB-lite"/>
    </source>
</evidence>
<dbReference type="PANTHER" id="PTHR31865">
    <property type="entry name" value="OSJNBA0071G03.3 PROTEIN"/>
    <property type="match status" value="1"/>
</dbReference>
<evidence type="ECO:0000313" key="2">
    <source>
        <dbReference type="EMBL" id="OAY38964.1"/>
    </source>
</evidence>
<sequence>MQTYTTDHSSNPPIASDSVGAFPMTNFQAPKLLYKQRSWSPDTEKEELWLRRKSIHRMGRRNESVTDEDLEELKACIELGFGFGPDSPELDPKLSDALPALRFYCAVNKQYSNGFSRSSSSTSILSDCDSDTSSCSSIFDPGDDPETVKTRLKQWARMVACSVRQNSGKSQ</sequence>
<dbReference type="STRING" id="3983.A0A2C9V3M0"/>
<protein>
    <submittedName>
        <fullName evidence="2">Uncharacterized protein</fullName>
    </submittedName>
</protein>
<accession>A0A2C9V3M0</accession>